<reference evidence="4 5" key="1">
    <citation type="submission" date="2019-11" db="EMBL/GenBank/DDBJ databases">
        <title>Identification of a novel strain.</title>
        <authorList>
            <person name="Xu Q."/>
            <person name="Wang G."/>
        </authorList>
    </citation>
    <scope>NUCLEOTIDE SEQUENCE [LARGE SCALE GENOMIC DNA]</scope>
    <source>
        <strain evidence="5">xq</strain>
    </source>
</reference>
<evidence type="ECO:0000313" key="5">
    <source>
        <dbReference type="Proteomes" id="UP000440694"/>
    </source>
</evidence>
<dbReference type="Pfam" id="PF00476">
    <property type="entry name" value="DNA_pol_A"/>
    <property type="match status" value="1"/>
</dbReference>
<dbReference type="GO" id="GO:0006261">
    <property type="term" value="P:DNA-templated DNA replication"/>
    <property type="evidence" value="ECO:0007669"/>
    <property type="project" value="InterPro"/>
</dbReference>
<evidence type="ECO:0000256" key="1">
    <source>
        <dbReference type="ARBA" id="ARBA00007705"/>
    </source>
</evidence>
<dbReference type="GO" id="GO:0006302">
    <property type="term" value="P:double-strand break repair"/>
    <property type="evidence" value="ECO:0007669"/>
    <property type="project" value="TreeGrafter"/>
</dbReference>
<dbReference type="PANTHER" id="PTHR10133">
    <property type="entry name" value="DNA POLYMERASE I"/>
    <property type="match status" value="1"/>
</dbReference>
<dbReference type="GO" id="GO:0003677">
    <property type="term" value="F:DNA binding"/>
    <property type="evidence" value="ECO:0007669"/>
    <property type="project" value="InterPro"/>
</dbReference>
<dbReference type="Proteomes" id="UP000440694">
    <property type="component" value="Unassembled WGS sequence"/>
</dbReference>
<dbReference type="EMBL" id="WMBQ01000001">
    <property type="protein sequence ID" value="MTD92894.1"/>
    <property type="molecule type" value="Genomic_DNA"/>
</dbReference>
<comment type="caution">
    <text evidence="4">The sequence shown here is derived from an EMBL/GenBank/DDBJ whole genome shotgun (WGS) entry which is preliminary data.</text>
</comment>
<sequence>MTSRTKPKGKRLLFDIETNGLLDTLERIHCIWIKDLDTEEFYEFHDYFQTLSPHTGNIGHAVEMLDGAELLVGHNILHYDIPAVQLLYPGALRGFSYFGGKPIFDTLIASRLIWPEILVSDFERFGVFEGTGKDRKLVATKGNFPRKHLGKHGLEAWGYRKKLLKGDYSQSVKDFSKELKALKDPALILTAIREKHPSWEPLVQWKPDGSFDKLFEWAAWNADMHAYCKRDVEVNAALLQEIRDQKYSNRSLTLEHKFAEVLLKQELHGVPFDVPKAEALKAKLITRKAELEDELQRTFPPWSVFEWFTPKVNNSKLGYEKDVPFRKEHQVVFNPGSRTHIENRLTKLRGWKPLEWTPSGRAKIDDVILGRLPYPEAKPITEYLLLQKRLGQLAEGTNAWLNLVKPDGRIHGRVITNGTPHGRCSHQKPNITAVPRVTAEYGEECRSLFYAPDGWVMVGCDAAGIQLRCLAGFMRKFDGGAYMKVVLQGDPHTFHQKVTGIASRDKVKTFLYALLFGARGPTLSLSTGGTADDAEKLRQKFLTRIPAFNLANSECEEFFRATGTLVGLDGRIVPLRGANSALNYRLTNAEACIVKQATVFFYEDATAAGLVFGVDYALVIHAHDELQVLCREHLAETIGPMVAAAIKRAGEYFKFPCPMKGEYKIGRNWAETH</sequence>
<dbReference type="InterPro" id="IPR012337">
    <property type="entry name" value="RNaseH-like_sf"/>
</dbReference>
<dbReference type="Gene3D" id="3.30.70.370">
    <property type="match status" value="2"/>
</dbReference>
<gene>
    <name evidence="4" type="ORF">GIW81_00940</name>
</gene>
<dbReference type="AlphaFoldDB" id="A0A6I3KDG1"/>
<dbReference type="Gene3D" id="1.20.1060.10">
    <property type="entry name" value="Taq DNA Polymerase, Chain T, domain 4"/>
    <property type="match status" value="1"/>
</dbReference>
<protein>
    <recommendedName>
        <fullName evidence="3">DNA-directed DNA polymerase family A palm domain-containing protein</fullName>
    </recommendedName>
</protein>
<proteinExistence type="inferred from homology"/>
<evidence type="ECO:0000313" key="4">
    <source>
        <dbReference type="EMBL" id="MTD92894.1"/>
    </source>
</evidence>
<dbReference type="RefSeq" id="WP_154737484.1">
    <property type="nucleotide sequence ID" value="NZ_WMBQ01000001.1"/>
</dbReference>
<dbReference type="InterPro" id="IPR002298">
    <property type="entry name" value="DNA_polymerase_A"/>
</dbReference>
<dbReference type="InterPro" id="IPR036397">
    <property type="entry name" value="RNaseH_sf"/>
</dbReference>
<feature type="domain" description="DNA-directed DNA polymerase family A palm" evidence="3">
    <location>
        <begin position="442"/>
        <end position="634"/>
    </location>
</feature>
<accession>A0A6I3KDG1</accession>
<dbReference type="SUPFAM" id="SSF56672">
    <property type="entry name" value="DNA/RNA polymerases"/>
    <property type="match status" value="1"/>
</dbReference>
<dbReference type="PANTHER" id="PTHR10133:SF62">
    <property type="entry name" value="DNA POLYMERASE THETA"/>
    <property type="match status" value="1"/>
</dbReference>
<dbReference type="Gene3D" id="3.30.420.10">
    <property type="entry name" value="Ribonuclease H-like superfamily/Ribonuclease H"/>
    <property type="match status" value="1"/>
</dbReference>
<keyword evidence="5" id="KW-1185">Reference proteome</keyword>
<organism evidence="4 5">
    <name type="scientific">Hyphomicrobium album</name>
    <dbReference type="NCBI Taxonomy" id="2665159"/>
    <lineage>
        <taxon>Bacteria</taxon>
        <taxon>Pseudomonadati</taxon>
        <taxon>Pseudomonadota</taxon>
        <taxon>Alphaproteobacteria</taxon>
        <taxon>Hyphomicrobiales</taxon>
        <taxon>Hyphomicrobiaceae</taxon>
        <taxon>Hyphomicrobium</taxon>
    </lineage>
</organism>
<evidence type="ECO:0000256" key="2">
    <source>
        <dbReference type="ARBA" id="ARBA00011541"/>
    </source>
</evidence>
<dbReference type="SMART" id="SM00482">
    <property type="entry name" value="POLAc"/>
    <property type="match status" value="1"/>
</dbReference>
<dbReference type="InterPro" id="IPR043502">
    <property type="entry name" value="DNA/RNA_pol_sf"/>
</dbReference>
<dbReference type="InterPro" id="IPR001098">
    <property type="entry name" value="DNA-dir_DNA_pol_A_palm_dom"/>
</dbReference>
<comment type="subunit">
    <text evidence="2">Single-chain monomer with multiple functions.</text>
</comment>
<comment type="similarity">
    <text evidence="1">Belongs to the DNA polymerase type-A family.</text>
</comment>
<dbReference type="GO" id="GO:0003887">
    <property type="term" value="F:DNA-directed DNA polymerase activity"/>
    <property type="evidence" value="ECO:0007669"/>
    <property type="project" value="InterPro"/>
</dbReference>
<name>A0A6I3KDG1_9HYPH</name>
<dbReference type="SUPFAM" id="SSF53098">
    <property type="entry name" value="Ribonuclease H-like"/>
    <property type="match status" value="1"/>
</dbReference>
<evidence type="ECO:0000259" key="3">
    <source>
        <dbReference type="SMART" id="SM00482"/>
    </source>
</evidence>